<sequence>MSYSDPYHRLGLHRNPFIAPDNLEIPSQRWFDFGFSQPPSRMKRLFWQVIGEKGAGKTSHLLHWQRPAILILK</sequence>
<organism evidence="1 2">
    <name type="scientific">Anabaena cylindrica (strain ATCC 27899 / PCC 7122)</name>
    <dbReference type="NCBI Taxonomy" id="272123"/>
    <lineage>
        <taxon>Bacteria</taxon>
        <taxon>Bacillati</taxon>
        <taxon>Cyanobacteriota</taxon>
        <taxon>Cyanophyceae</taxon>
        <taxon>Nostocales</taxon>
        <taxon>Nostocaceae</taxon>
        <taxon>Anabaena</taxon>
    </lineage>
</organism>
<proteinExistence type="predicted"/>
<dbReference type="PATRIC" id="fig|272123.3.peg.6485"/>
<keyword evidence="1" id="KW-0614">Plasmid</keyword>
<evidence type="ECO:0000313" key="1">
    <source>
        <dbReference type="EMBL" id="AFZ61258.1"/>
    </source>
</evidence>
<dbReference type="RefSeq" id="WP_015217728.1">
    <property type="nucleotide sequence ID" value="NC_019773.1"/>
</dbReference>
<dbReference type="AlphaFoldDB" id="K9ZPW6"/>
<accession>K9ZPW6</accession>
<evidence type="ECO:0000313" key="2">
    <source>
        <dbReference type="Proteomes" id="UP000010474"/>
    </source>
</evidence>
<dbReference type="HOGENOM" id="CLU_2696412_0_0_3"/>
<dbReference type="EMBL" id="CP003662">
    <property type="protein sequence ID" value="AFZ61258.1"/>
    <property type="molecule type" value="Genomic_DNA"/>
</dbReference>
<gene>
    <name evidence="1" type="ordered locus">Anacy_5975</name>
</gene>
<name>K9ZPW6_ANACC</name>
<dbReference type="OrthoDB" id="558584at2"/>
<dbReference type="Proteomes" id="UP000010474">
    <property type="component" value="Plasmid pANACY.03"/>
</dbReference>
<reference evidence="2" key="1">
    <citation type="journal article" date="2013" name="Proc. Natl. Acad. Sci. U.S.A.">
        <title>Improving the coverage of the cyanobacterial phylum using diversity-driven genome sequencing.</title>
        <authorList>
            <person name="Shih P.M."/>
            <person name="Wu D."/>
            <person name="Latifi A."/>
            <person name="Axen S.D."/>
            <person name="Fewer D.P."/>
            <person name="Talla E."/>
            <person name="Calteau A."/>
            <person name="Cai F."/>
            <person name="Tandeau de Marsac N."/>
            <person name="Rippka R."/>
            <person name="Herdman M."/>
            <person name="Sivonen K."/>
            <person name="Coursin T."/>
            <person name="Laurent T."/>
            <person name="Goodwin L."/>
            <person name="Nolan M."/>
            <person name="Davenport K.W."/>
            <person name="Han C.S."/>
            <person name="Rubin E.M."/>
            <person name="Eisen J.A."/>
            <person name="Woyke T."/>
            <person name="Gugger M."/>
            <person name="Kerfeld C.A."/>
        </authorList>
    </citation>
    <scope>NUCLEOTIDE SEQUENCE [LARGE SCALE GENOMIC DNA]</scope>
    <source>
        <strain evidence="2">ATCC 27899 / PCC 7122</strain>
    </source>
</reference>
<geneLocation type="plasmid" evidence="1 2">
    <name>pANACY.03</name>
</geneLocation>
<dbReference type="KEGG" id="acy:Anacy_5975"/>
<keyword evidence="2" id="KW-1185">Reference proteome</keyword>
<protein>
    <submittedName>
        <fullName evidence="1">Uncharacterized protein</fullName>
    </submittedName>
</protein>